<dbReference type="AlphaFoldDB" id="A0A081NUY9"/>
<comment type="caution">
    <text evidence="2">The sequence shown here is derived from an EMBL/GenBank/DDBJ whole genome shotgun (WGS) entry which is preliminary data.</text>
</comment>
<feature type="transmembrane region" description="Helical" evidence="1">
    <location>
        <begin position="298"/>
        <end position="316"/>
    </location>
</feature>
<keyword evidence="3" id="KW-1185">Reference proteome</keyword>
<sequence length="441" mass="52666">MVVRIEEYKMRKYSLIGTYKKFFDEKTSIISKIITILVLAVFLYFLIGTIGLLFMFYFPATIFFLYMIVALLSDPYSNNLSKFLSFTKYFPISSKKIIYYHYIYRCWNTDQIITQVFFMCILLFLRIPIYCILIFFIRLHLAMFIPQMVEYIVYFIKTNIRYQFFLQVIIICISLITIRVKIPLIFNNYNMTTFSYQIDFVLLFVTVLLFIISLVVINSILRTNERRVNNNLVINNILILINKFIFLLFKFLNKDSYIIILLNKIYLRDYTLVSKFGRIMLATILIYIYGLINKTNLYSSTSWLLGLFFFSEFRLISFFDKDVLLKYFPLTDKRLKISVDLASGSLYLIFSFLLISLQYIILQYSLSNYFLEVWSVVGCYLLMIILPSKHDFTKFKKTIIQIIYSILSLVLILLNQKFVYFSPFIYALLIVYYMKATNKLR</sequence>
<protein>
    <submittedName>
        <fullName evidence="2">Uncharacterized protein</fullName>
    </submittedName>
</protein>
<keyword evidence="1" id="KW-0472">Membrane</keyword>
<accession>A0A081NUY9</accession>
<feature type="transmembrane region" description="Helical" evidence="1">
    <location>
        <begin position="272"/>
        <end position="292"/>
    </location>
</feature>
<dbReference type="Proteomes" id="UP000028123">
    <property type="component" value="Unassembled WGS sequence"/>
</dbReference>
<reference evidence="2 3" key="1">
    <citation type="submission" date="2014-06" db="EMBL/GenBank/DDBJ databases">
        <title>Draft genome sequence of Paenibacillus sp. MSt1.</title>
        <authorList>
            <person name="Aw Y.K."/>
            <person name="Ong K.S."/>
            <person name="Gan H.M."/>
            <person name="Lee S.M."/>
        </authorList>
    </citation>
    <scope>NUCLEOTIDE SEQUENCE [LARGE SCALE GENOMIC DNA]</scope>
    <source>
        <strain evidence="2 3">MSt1</strain>
    </source>
</reference>
<dbReference type="eggNOG" id="ENOG5032KEB">
    <property type="taxonomic scope" value="Bacteria"/>
</dbReference>
<keyword evidence="1" id="KW-1133">Transmembrane helix</keyword>
<keyword evidence="1" id="KW-0812">Transmembrane</keyword>
<feature type="transmembrane region" description="Helical" evidence="1">
    <location>
        <begin position="200"/>
        <end position="221"/>
    </location>
</feature>
<feature type="transmembrane region" description="Helical" evidence="1">
    <location>
        <begin position="337"/>
        <end position="361"/>
    </location>
</feature>
<feature type="transmembrane region" description="Helical" evidence="1">
    <location>
        <begin position="29"/>
        <end position="47"/>
    </location>
</feature>
<name>A0A081NUY9_9BACL</name>
<feature type="transmembrane region" description="Helical" evidence="1">
    <location>
        <begin position="160"/>
        <end position="180"/>
    </location>
</feature>
<feature type="transmembrane region" description="Helical" evidence="1">
    <location>
        <begin position="116"/>
        <end position="140"/>
    </location>
</feature>
<proteinExistence type="predicted"/>
<organism evidence="2 3">
    <name type="scientific">Paenibacillus tyrfis</name>
    <dbReference type="NCBI Taxonomy" id="1501230"/>
    <lineage>
        <taxon>Bacteria</taxon>
        <taxon>Bacillati</taxon>
        <taxon>Bacillota</taxon>
        <taxon>Bacilli</taxon>
        <taxon>Bacillales</taxon>
        <taxon>Paenibacillaceae</taxon>
        <taxon>Paenibacillus</taxon>
    </lineage>
</organism>
<evidence type="ECO:0000313" key="2">
    <source>
        <dbReference type="EMBL" id="KEQ22262.1"/>
    </source>
</evidence>
<feature type="transmembrane region" description="Helical" evidence="1">
    <location>
        <begin position="420"/>
        <end position="436"/>
    </location>
</feature>
<feature type="transmembrane region" description="Helical" evidence="1">
    <location>
        <begin position="233"/>
        <end position="252"/>
    </location>
</feature>
<feature type="transmembrane region" description="Helical" evidence="1">
    <location>
        <begin position="367"/>
        <end position="386"/>
    </location>
</feature>
<evidence type="ECO:0000256" key="1">
    <source>
        <dbReference type="SAM" id="Phobius"/>
    </source>
</evidence>
<evidence type="ECO:0000313" key="3">
    <source>
        <dbReference type="Proteomes" id="UP000028123"/>
    </source>
</evidence>
<gene>
    <name evidence="2" type="ORF">ET33_27190</name>
</gene>
<dbReference type="EMBL" id="JNVM01000041">
    <property type="protein sequence ID" value="KEQ22262.1"/>
    <property type="molecule type" value="Genomic_DNA"/>
</dbReference>